<protein>
    <submittedName>
        <fullName evidence="4">Class E sortase</fullName>
    </submittedName>
</protein>
<dbReference type="CDD" id="cd05830">
    <property type="entry name" value="Sortase_E"/>
    <property type="match status" value="1"/>
</dbReference>
<comment type="caution">
    <text evidence="4">The sequence shown here is derived from an EMBL/GenBank/DDBJ whole genome shotgun (WGS) entry which is preliminary data.</text>
</comment>
<feature type="transmembrane region" description="Helical" evidence="3">
    <location>
        <begin position="24"/>
        <end position="48"/>
    </location>
</feature>
<dbReference type="Proteomes" id="UP000279994">
    <property type="component" value="Unassembled WGS sequence"/>
</dbReference>
<evidence type="ECO:0000256" key="3">
    <source>
        <dbReference type="SAM" id="Phobius"/>
    </source>
</evidence>
<keyword evidence="5" id="KW-1185">Reference proteome</keyword>
<dbReference type="InterPro" id="IPR053465">
    <property type="entry name" value="Sortase_Class_E"/>
</dbReference>
<dbReference type="InterPro" id="IPR005754">
    <property type="entry name" value="Sortase"/>
</dbReference>
<feature type="active site" description="Acyl-thioester intermediate" evidence="2">
    <location>
        <position position="214"/>
    </location>
</feature>
<dbReference type="SUPFAM" id="SSF63817">
    <property type="entry name" value="Sortase"/>
    <property type="match status" value="1"/>
</dbReference>
<dbReference type="AlphaFoldDB" id="A0A3N0GRC4"/>
<evidence type="ECO:0000313" key="4">
    <source>
        <dbReference type="EMBL" id="RNM14995.1"/>
    </source>
</evidence>
<evidence type="ECO:0000256" key="1">
    <source>
        <dbReference type="ARBA" id="ARBA00022801"/>
    </source>
</evidence>
<proteinExistence type="predicted"/>
<keyword evidence="3" id="KW-0472">Membrane</keyword>
<accession>A0A3N0GRC4</accession>
<evidence type="ECO:0000256" key="2">
    <source>
        <dbReference type="PIRSR" id="PIRSR605754-1"/>
    </source>
</evidence>
<dbReference type="NCBIfam" id="NF033747">
    <property type="entry name" value="class_E_sortase"/>
    <property type="match status" value="1"/>
</dbReference>
<reference evidence="4 5" key="1">
    <citation type="submission" date="2018-11" db="EMBL/GenBank/DDBJ databases">
        <authorList>
            <person name="Li F."/>
        </authorList>
    </citation>
    <scope>NUCLEOTIDE SEQUENCE [LARGE SCALE GENOMIC DNA]</scope>
    <source>
        <strain evidence="4 5">Gsoil 818</strain>
    </source>
</reference>
<dbReference type="Gene3D" id="2.40.260.10">
    <property type="entry name" value="Sortase"/>
    <property type="match status" value="1"/>
</dbReference>
<dbReference type="OrthoDB" id="5242879at2"/>
<dbReference type="GO" id="GO:0016787">
    <property type="term" value="F:hydrolase activity"/>
    <property type="evidence" value="ECO:0007669"/>
    <property type="project" value="UniProtKB-KW"/>
</dbReference>
<keyword evidence="1" id="KW-0378">Hydrolase</keyword>
<feature type="active site" description="Proton donor/acceptor" evidence="2">
    <location>
        <position position="136"/>
    </location>
</feature>
<dbReference type="Pfam" id="PF04203">
    <property type="entry name" value="Sortase"/>
    <property type="match status" value="1"/>
</dbReference>
<dbReference type="EMBL" id="RJSF01000036">
    <property type="protein sequence ID" value="RNM14995.1"/>
    <property type="molecule type" value="Genomic_DNA"/>
</dbReference>
<dbReference type="InterPro" id="IPR023365">
    <property type="entry name" value="Sortase_dom-sf"/>
</dbReference>
<name>A0A3N0GRC4_9ACTN</name>
<dbReference type="InterPro" id="IPR042003">
    <property type="entry name" value="Sortase_E"/>
</dbReference>
<evidence type="ECO:0000313" key="5">
    <source>
        <dbReference type="Proteomes" id="UP000279994"/>
    </source>
</evidence>
<organism evidence="4 5">
    <name type="scientific">Nocardioides pocheonensis</name>
    <dbReference type="NCBI Taxonomy" id="661485"/>
    <lineage>
        <taxon>Bacteria</taxon>
        <taxon>Bacillati</taxon>
        <taxon>Actinomycetota</taxon>
        <taxon>Actinomycetes</taxon>
        <taxon>Propionibacteriales</taxon>
        <taxon>Nocardioidaceae</taxon>
        <taxon>Nocardioides</taxon>
    </lineage>
</organism>
<keyword evidence="3" id="KW-0812">Transmembrane</keyword>
<keyword evidence="3" id="KW-1133">Transmembrane helix</keyword>
<sequence>MADDPVEDVADPEAKGSSGTGRRITFWIGIGLILGGLGLLGYVAWQFWGTNWVAKKHQRELTSQIQQEWTTGKGCDKFCPKGATIALIRIPKFGPQYVVPLLEGTDKATVLDKGAFGHFTNTAQAGQVGNFALAAHRVTHGEPLRHMPDLRPGDKVIVETRRATFTYVLDTNPNQLVIPFTGVWVLDPLPHNPNPGGPEPAQEPGQRLITLTTCSEIFHTDNRMIAFGHLVGVQKKTVTTATPSTT</sequence>
<gene>
    <name evidence="4" type="ORF">EFL26_09495</name>
</gene>